<dbReference type="Proteomes" id="UP000824120">
    <property type="component" value="Chromosome 5"/>
</dbReference>
<protein>
    <submittedName>
        <fullName evidence="1">Uncharacterized protein</fullName>
    </submittedName>
</protein>
<dbReference type="AlphaFoldDB" id="A0A9J5Z6Q0"/>
<comment type="caution">
    <text evidence="1">The sequence shown here is derived from an EMBL/GenBank/DDBJ whole genome shotgun (WGS) entry which is preliminary data.</text>
</comment>
<evidence type="ECO:0000313" key="1">
    <source>
        <dbReference type="EMBL" id="KAG5607575.1"/>
    </source>
</evidence>
<sequence>MFLESLCSKPGLMISASPQTVHLLVSVSPKHHPPGTGSSRLWWRSSWSILSRTGSPALNGEAKAAPLITRSLKSLELSRRTCDLELKEAYCMLWLIVVPLNFRELHKTVGKYTDSEDGEFDKYINRVLGRLSEPKMQNSVNFRLKIADDDPAVRTN</sequence>
<reference evidence="1 2" key="1">
    <citation type="submission" date="2020-09" db="EMBL/GenBank/DDBJ databases">
        <title>De no assembly of potato wild relative species, Solanum commersonii.</title>
        <authorList>
            <person name="Cho K."/>
        </authorList>
    </citation>
    <scope>NUCLEOTIDE SEQUENCE [LARGE SCALE GENOMIC DNA]</scope>
    <source>
        <strain evidence="1">LZ3.2</strain>
        <tissue evidence="1">Leaf</tissue>
    </source>
</reference>
<keyword evidence="2" id="KW-1185">Reference proteome</keyword>
<organism evidence="1 2">
    <name type="scientific">Solanum commersonii</name>
    <name type="common">Commerson's wild potato</name>
    <name type="synonym">Commerson's nightshade</name>
    <dbReference type="NCBI Taxonomy" id="4109"/>
    <lineage>
        <taxon>Eukaryota</taxon>
        <taxon>Viridiplantae</taxon>
        <taxon>Streptophyta</taxon>
        <taxon>Embryophyta</taxon>
        <taxon>Tracheophyta</taxon>
        <taxon>Spermatophyta</taxon>
        <taxon>Magnoliopsida</taxon>
        <taxon>eudicotyledons</taxon>
        <taxon>Gunneridae</taxon>
        <taxon>Pentapetalae</taxon>
        <taxon>asterids</taxon>
        <taxon>lamiids</taxon>
        <taxon>Solanales</taxon>
        <taxon>Solanaceae</taxon>
        <taxon>Solanoideae</taxon>
        <taxon>Solaneae</taxon>
        <taxon>Solanum</taxon>
    </lineage>
</organism>
<proteinExistence type="predicted"/>
<evidence type="ECO:0000313" key="2">
    <source>
        <dbReference type="Proteomes" id="UP000824120"/>
    </source>
</evidence>
<dbReference type="EMBL" id="JACXVP010000005">
    <property type="protein sequence ID" value="KAG5607575.1"/>
    <property type="molecule type" value="Genomic_DNA"/>
</dbReference>
<name>A0A9J5Z6Q0_SOLCO</name>
<gene>
    <name evidence="1" type="ORF">H5410_029067</name>
</gene>
<dbReference type="OrthoDB" id="10556577at2759"/>
<accession>A0A9J5Z6Q0</accession>